<dbReference type="AlphaFoldDB" id="A0A918JTE9"/>
<proteinExistence type="predicted"/>
<comment type="caution">
    <text evidence="1">The sequence shown here is derived from an EMBL/GenBank/DDBJ whole genome shotgun (WGS) entry which is preliminary data.</text>
</comment>
<name>A0A918JTE9_9FLAO</name>
<reference evidence="1 2" key="1">
    <citation type="journal article" date="2014" name="Int. J. Syst. Evol. Microbiol.">
        <title>Complete genome sequence of Corynebacterium casei LMG S-19264T (=DSM 44701T), isolated from a smear-ripened cheese.</title>
        <authorList>
            <consortium name="US DOE Joint Genome Institute (JGI-PGF)"/>
            <person name="Walter F."/>
            <person name="Albersmeier A."/>
            <person name="Kalinowski J."/>
            <person name="Ruckert C."/>
        </authorList>
    </citation>
    <scope>NUCLEOTIDE SEQUENCE [LARGE SCALE GENOMIC DNA]</scope>
    <source>
        <strain evidence="1 2">KCTC 12285</strain>
    </source>
</reference>
<gene>
    <name evidence="1" type="ORF">GCM10007384_11570</name>
</gene>
<evidence type="ECO:0000313" key="1">
    <source>
        <dbReference type="EMBL" id="GGX11561.1"/>
    </source>
</evidence>
<evidence type="ECO:0008006" key="3">
    <source>
        <dbReference type="Google" id="ProtNLM"/>
    </source>
</evidence>
<dbReference type="EMBL" id="BMWS01000006">
    <property type="protein sequence ID" value="GGX11561.1"/>
    <property type="molecule type" value="Genomic_DNA"/>
</dbReference>
<keyword evidence="2" id="KW-1185">Reference proteome</keyword>
<dbReference type="RefSeq" id="WP_027413541.1">
    <property type="nucleotide sequence ID" value="NZ_BMWS01000006.1"/>
</dbReference>
<dbReference type="PROSITE" id="PS51257">
    <property type="entry name" value="PROKAR_LIPOPROTEIN"/>
    <property type="match status" value="1"/>
</dbReference>
<organism evidence="1 2">
    <name type="scientific">Aquimarina muelleri</name>
    <dbReference type="NCBI Taxonomy" id="279356"/>
    <lineage>
        <taxon>Bacteria</taxon>
        <taxon>Pseudomonadati</taxon>
        <taxon>Bacteroidota</taxon>
        <taxon>Flavobacteriia</taxon>
        <taxon>Flavobacteriales</taxon>
        <taxon>Flavobacteriaceae</taxon>
        <taxon>Aquimarina</taxon>
    </lineage>
</organism>
<protein>
    <recommendedName>
        <fullName evidence="3">Lipoprotein</fullName>
    </recommendedName>
</protein>
<accession>A0A918JTE9</accession>
<evidence type="ECO:0000313" key="2">
    <source>
        <dbReference type="Proteomes" id="UP000601108"/>
    </source>
</evidence>
<sequence>MKKIKLICIIIFIVSCARKVEPTPENINKIFASRDFTFEFNPLNGDKKSISFRNDYLVYKSDKPTYRREISYEEVLLINNFIQNIVHLHSEQLDINTTSYYSIKNTAYKVVIIPDQEDFYFDALLKTLKLDKVK</sequence>
<dbReference type="Proteomes" id="UP000601108">
    <property type="component" value="Unassembled WGS sequence"/>
</dbReference>